<reference evidence="3 4" key="1">
    <citation type="submission" date="2024-06" db="EMBL/GenBank/DDBJ databases">
        <title>Genomic Encyclopedia of Type Strains, Phase IV (KMG-IV): sequencing the most valuable type-strain genomes for metagenomic binning, comparative biology and taxonomic classification.</title>
        <authorList>
            <person name="Goeker M."/>
        </authorList>
    </citation>
    <scope>NUCLEOTIDE SEQUENCE [LARGE SCALE GENOMIC DNA]</scope>
    <source>
        <strain evidence="3 4">DSM 28102</strain>
    </source>
</reference>
<dbReference type="Pfam" id="PF04752">
    <property type="entry name" value="ChaC"/>
    <property type="match status" value="1"/>
</dbReference>
<sequence>MDEFWVFGYGSLMWNPGFPNHKRVNARLSGYHRSLCVYSHVHRGTAEMPGLVLGLDRGGFCEGVAFAAKSDDEEAVMDYLRARELVTRVYRELVLPVRLENGSTVPAVAYVVDHSHTQYAGKVAPEHAAELVRNGHGQSGANRDYVLNTVDHLRQLQIGDAALESLARLLRNEQPRPKFGDGP</sequence>
<evidence type="ECO:0000256" key="2">
    <source>
        <dbReference type="ARBA" id="ARBA00023239"/>
    </source>
</evidence>
<dbReference type="PANTHER" id="PTHR12192:SF2">
    <property type="entry name" value="GLUTATHIONE-SPECIFIC GAMMA-GLUTAMYLCYCLOTRANSFERASE 2"/>
    <property type="match status" value="1"/>
</dbReference>
<gene>
    <name evidence="3" type="ORF">ABID12_003414</name>
</gene>
<dbReference type="InterPro" id="IPR036568">
    <property type="entry name" value="GGCT-like_sf"/>
</dbReference>
<proteinExistence type="predicted"/>
<dbReference type="InterPro" id="IPR006840">
    <property type="entry name" value="ChaC"/>
</dbReference>
<dbReference type="CDD" id="cd06661">
    <property type="entry name" value="GGCT_like"/>
    <property type="match status" value="1"/>
</dbReference>
<keyword evidence="4" id="KW-1185">Reference proteome</keyword>
<dbReference type="InterPro" id="IPR013024">
    <property type="entry name" value="GGCT-like"/>
</dbReference>
<evidence type="ECO:0000313" key="4">
    <source>
        <dbReference type="Proteomes" id="UP001549164"/>
    </source>
</evidence>
<evidence type="ECO:0000313" key="3">
    <source>
        <dbReference type="EMBL" id="MET3601456.1"/>
    </source>
</evidence>
<dbReference type="Proteomes" id="UP001549164">
    <property type="component" value="Unassembled WGS sequence"/>
</dbReference>
<organism evidence="3 4">
    <name type="scientific">Martelella mangrovi</name>
    <dbReference type="NCBI Taxonomy" id="1397477"/>
    <lineage>
        <taxon>Bacteria</taxon>
        <taxon>Pseudomonadati</taxon>
        <taxon>Pseudomonadota</taxon>
        <taxon>Alphaproteobacteria</taxon>
        <taxon>Hyphomicrobiales</taxon>
        <taxon>Aurantimonadaceae</taxon>
        <taxon>Martelella</taxon>
    </lineage>
</organism>
<comment type="caution">
    <text evidence="3">The sequence shown here is derived from an EMBL/GenBank/DDBJ whole genome shotgun (WGS) entry which is preliminary data.</text>
</comment>
<accession>A0ABV2IF86</accession>
<name>A0ABV2IF86_9HYPH</name>
<dbReference type="SUPFAM" id="SSF110857">
    <property type="entry name" value="Gamma-glutamyl cyclotransferase-like"/>
    <property type="match status" value="1"/>
</dbReference>
<dbReference type="Gene3D" id="3.10.490.10">
    <property type="entry name" value="Gamma-glutamyl cyclotransferase-like"/>
    <property type="match status" value="1"/>
</dbReference>
<dbReference type="PANTHER" id="PTHR12192">
    <property type="entry name" value="CATION TRANSPORT PROTEIN CHAC-RELATED"/>
    <property type="match status" value="1"/>
</dbReference>
<keyword evidence="2" id="KW-0456">Lyase</keyword>
<dbReference type="EMBL" id="JBEPLY010000013">
    <property type="protein sequence ID" value="MET3601456.1"/>
    <property type="molecule type" value="Genomic_DNA"/>
</dbReference>
<dbReference type="RefSeq" id="WP_354435276.1">
    <property type="nucleotide sequence ID" value="NZ_JBEPLY010000013.1"/>
</dbReference>
<protein>
    <recommendedName>
        <fullName evidence="1">glutathione-specific gamma-glutamylcyclotransferase</fullName>
        <ecNumber evidence="1">4.3.2.7</ecNumber>
    </recommendedName>
</protein>
<dbReference type="EC" id="4.3.2.7" evidence="1"/>
<evidence type="ECO:0000256" key="1">
    <source>
        <dbReference type="ARBA" id="ARBA00012344"/>
    </source>
</evidence>